<dbReference type="NCBIfam" id="NF008399">
    <property type="entry name" value="PRK11198.1"/>
    <property type="match status" value="1"/>
</dbReference>
<protein>
    <submittedName>
        <fullName evidence="3">Peptidoglycan-binding lysin domain protein</fullName>
    </submittedName>
</protein>
<dbReference type="InterPro" id="IPR018392">
    <property type="entry name" value="LysM"/>
</dbReference>
<dbReference type="RefSeq" id="WP_174625945.1">
    <property type="nucleotide sequence ID" value="NZ_CADCXN010000062.1"/>
</dbReference>
<name>A0A8S0WAT8_9GAMM</name>
<dbReference type="Proteomes" id="UP000494216">
    <property type="component" value="Unassembled WGS sequence"/>
</dbReference>
<accession>A0A8S0WAT8</accession>
<dbReference type="InterPro" id="IPR007055">
    <property type="entry name" value="BON_dom"/>
</dbReference>
<comment type="caution">
    <text evidence="3">The sequence shown here is derived from an EMBL/GenBank/DDBJ whole genome shotgun (WGS) entry which is preliminary data.</text>
</comment>
<dbReference type="CDD" id="cd00118">
    <property type="entry name" value="LysM"/>
    <property type="match status" value="1"/>
</dbReference>
<dbReference type="EMBL" id="CADCXN010000062">
    <property type="protein sequence ID" value="CAA9891049.1"/>
    <property type="molecule type" value="Genomic_DNA"/>
</dbReference>
<proteinExistence type="predicted"/>
<dbReference type="SMART" id="SM00257">
    <property type="entry name" value="LysM"/>
    <property type="match status" value="1"/>
</dbReference>
<feature type="domain" description="LysM" evidence="2">
    <location>
        <begin position="108"/>
        <end position="157"/>
    </location>
</feature>
<dbReference type="Gene3D" id="3.10.350.10">
    <property type="entry name" value="LysM domain"/>
    <property type="match status" value="1"/>
</dbReference>
<dbReference type="SUPFAM" id="SSF54106">
    <property type="entry name" value="LysM domain"/>
    <property type="match status" value="1"/>
</dbReference>
<dbReference type="PROSITE" id="PS51782">
    <property type="entry name" value="LYSM"/>
    <property type="match status" value="1"/>
</dbReference>
<dbReference type="AlphaFoldDB" id="A0A8S0WAT8"/>
<sequence length="161" mass="17545">MGLFNFIKEIGNKLFNREGEAAEKISAHLLENNPGIEQLGVTYKDGIVTLSGIAASAEAAQKAILMAGNVKGVTDVISKLDIANVSGSAVKASDDANVKAMLEPENVQYYIIESGDTLSRIAQKFYKNAGQYTRIFEANREVIRDPDLIYPGQKIRIPLDQ</sequence>
<dbReference type="Gene3D" id="3.30.1340.30">
    <property type="match status" value="1"/>
</dbReference>
<dbReference type="PANTHER" id="PTHR34700">
    <property type="entry name" value="POTASSIUM BINDING PROTEIN KBP"/>
    <property type="match status" value="1"/>
</dbReference>
<dbReference type="InterPro" id="IPR036779">
    <property type="entry name" value="LysM_dom_sf"/>
</dbReference>
<organism evidence="3 4">
    <name type="scientific">Candidatus Methylobacter favarea</name>
    <dbReference type="NCBI Taxonomy" id="2707345"/>
    <lineage>
        <taxon>Bacteria</taxon>
        <taxon>Pseudomonadati</taxon>
        <taxon>Pseudomonadota</taxon>
        <taxon>Gammaproteobacteria</taxon>
        <taxon>Methylococcales</taxon>
        <taxon>Methylococcaceae</taxon>
        <taxon>Methylobacter</taxon>
    </lineage>
</organism>
<keyword evidence="4" id="KW-1185">Reference proteome</keyword>
<evidence type="ECO:0000313" key="3">
    <source>
        <dbReference type="EMBL" id="CAA9891049.1"/>
    </source>
</evidence>
<reference evidence="3 4" key="1">
    <citation type="submission" date="2020-02" db="EMBL/GenBank/DDBJ databases">
        <authorList>
            <person name="Hogendoorn C."/>
        </authorList>
    </citation>
    <scope>NUCLEOTIDE SEQUENCE [LARGE SCALE GENOMIC DNA]</scope>
    <source>
        <strain evidence="3">METHB21</strain>
    </source>
</reference>
<dbReference type="Pfam" id="PF01476">
    <property type="entry name" value="LysM"/>
    <property type="match status" value="1"/>
</dbReference>
<gene>
    <name evidence="3" type="ORF">METHB2_330002</name>
</gene>
<feature type="domain" description="BON" evidence="1">
    <location>
        <begin position="18"/>
        <end position="84"/>
    </location>
</feature>
<dbReference type="Pfam" id="PF04972">
    <property type="entry name" value="BON"/>
    <property type="match status" value="1"/>
</dbReference>
<dbReference type="PANTHER" id="PTHR34700:SF4">
    <property type="entry name" value="PHAGE-LIKE ELEMENT PBSX PROTEIN XKDP"/>
    <property type="match status" value="1"/>
</dbReference>
<evidence type="ECO:0000259" key="1">
    <source>
        <dbReference type="PROSITE" id="PS50914"/>
    </source>
</evidence>
<dbReference type="InterPro" id="IPR052196">
    <property type="entry name" value="Bact_Kbp"/>
</dbReference>
<evidence type="ECO:0000259" key="2">
    <source>
        <dbReference type="PROSITE" id="PS51782"/>
    </source>
</evidence>
<evidence type="ECO:0000313" key="4">
    <source>
        <dbReference type="Proteomes" id="UP000494216"/>
    </source>
</evidence>
<dbReference type="PROSITE" id="PS50914">
    <property type="entry name" value="BON"/>
    <property type="match status" value="1"/>
</dbReference>